<dbReference type="PANTHER" id="PTHR33164">
    <property type="entry name" value="TRANSCRIPTIONAL REGULATOR, MARR FAMILY"/>
    <property type="match status" value="1"/>
</dbReference>
<dbReference type="SMART" id="SM00347">
    <property type="entry name" value="HTH_MARR"/>
    <property type="match status" value="1"/>
</dbReference>
<evidence type="ECO:0000259" key="1">
    <source>
        <dbReference type="PROSITE" id="PS50995"/>
    </source>
</evidence>
<dbReference type="PROSITE" id="PS50995">
    <property type="entry name" value="HTH_MARR_2"/>
    <property type="match status" value="1"/>
</dbReference>
<dbReference type="InterPro" id="IPR039422">
    <property type="entry name" value="MarR/SlyA-like"/>
</dbReference>
<sequence>MTADAAPNMPQLLSEAKRWFDDALLAGMTAAGEQPVTAAQAAVFATLDPDGTSISELARRMGVTRQTTHQAVHSLIGLGLLEQTPDPSSARSRIVRTTPEGARAHERAQVMLARTEAVLAERIGPQAGLLRDILTRSWGEPPLLSPGH</sequence>
<gene>
    <name evidence="2" type="ORF">OG626_34410</name>
</gene>
<dbReference type="GO" id="GO:0003700">
    <property type="term" value="F:DNA-binding transcription factor activity"/>
    <property type="evidence" value="ECO:0007669"/>
    <property type="project" value="InterPro"/>
</dbReference>
<organism evidence="2">
    <name type="scientific">Streptomyces sp. NBC_01401</name>
    <dbReference type="NCBI Taxonomy" id="2903854"/>
    <lineage>
        <taxon>Bacteria</taxon>
        <taxon>Bacillati</taxon>
        <taxon>Actinomycetota</taxon>
        <taxon>Actinomycetes</taxon>
        <taxon>Kitasatosporales</taxon>
        <taxon>Streptomycetaceae</taxon>
        <taxon>Streptomyces</taxon>
    </lineage>
</organism>
<dbReference type="InterPro" id="IPR036390">
    <property type="entry name" value="WH_DNA-bd_sf"/>
</dbReference>
<protein>
    <submittedName>
        <fullName evidence="2">MarR family winged helix-turn-helix transcriptional regulator</fullName>
    </submittedName>
</protein>
<dbReference type="PANTHER" id="PTHR33164:SF57">
    <property type="entry name" value="MARR-FAMILY TRANSCRIPTIONAL REGULATOR"/>
    <property type="match status" value="1"/>
</dbReference>
<dbReference type="EMBL" id="CP109535">
    <property type="protein sequence ID" value="WTY99635.1"/>
    <property type="molecule type" value="Genomic_DNA"/>
</dbReference>
<feature type="domain" description="HTH marR-type" evidence="1">
    <location>
        <begin position="6"/>
        <end position="139"/>
    </location>
</feature>
<dbReference type="Gene3D" id="1.10.10.10">
    <property type="entry name" value="Winged helix-like DNA-binding domain superfamily/Winged helix DNA-binding domain"/>
    <property type="match status" value="1"/>
</dbReference>
<name>A0AAU3H398_9ACTN</name>
<dbReference type="InterPro" id="IPR036388">
    <property type="entry name" value="WH-like_DNA-bd_sf"/>
</dbReference>
<reference evidence="2" key="1">
    <citation type="submission" date="2022-10" db="EMBL/GenBank/DDBJ databases">
        <title>The complete genomes of actinobacterial strains from the NBC collection.</title>
        <authorList>
            <person name="Joergensen T.S."/>
            <person name="Alvarez Arevalo M."/>
            <person name="Sterndorff E.B."/>
            <person name="Faurdal D."/>
            <person name="Vuksanovic O."/>
            <person name="Mourched A.-S."/>
            <person name="Charusanti P."/>
            <person name="Shaw S."/>
            <person name="Blin K."/>
            <person name="Weber T."/>
        </authorList>
    </citation>
    <scope>NUCLEOTIDE SEQUENCE</scope>
    <source>
        <strain evidence="2">NBC_01401</strain>
    </source>
</reference>
<evidence type="ECO:0000313" key="2">
    <source>
        <dbReference type="EMBL" id="WTY99635.1"/>
    </source>
</evidence>
<dbReference type="InterPro" id="IPR000835">
    <property type="entry name" value="HTH_MarR-typ"/>
</dbReference>
<accession>A0AAU3H398</accession>
<dbReference type="Pfam" id="PF12802">
    <property type="entry name" value="MarR_2"/>
    <property type="match status" value="1"/>
</dbReference>
<dbReference type="SUPFAM" id="SSF46785">
    <property type="entry name" value="Winged helix' DNA-binding domain"/>
    <property type="match status" value="1"/>
</dbReference>
<dbReference type="GO" id="GO:0006950">
    <property type="term" value="P:response to stress"/>
    <property type="evidence" value="ECO:0007669"/>
    <property type="project" value="TreeGrafter"/>
</dbReference>
<proteinExistence type="predicted"/>
<dbReference type="AlphaFoldDB" id="A0AAU3H398"/>